<organism evidence="2 3">
    <name type="scientific">Kryptobacter tengchongensis</name>
    <dbReference type="NCBI Taxonomy" id="1643429"/>
    <lineage>
        <taxon>Bacteria</taxon>
        <taxon>Pseudomonadati</taxon>
        <taxon>Candidatus Kryptoniota</taxon>
        <taxon>Candidatus Kryptobacter</taxon>
    </lineage>
</organism>
<sequence>MNISEERLYFNFDLFSQQEEYYNVNLQFIDRTLPVGKILSSNGLTIVDVACGTGLITSILLEKLQGKRCKIIGVDPNPAAIKIASDKVKSTGETEVEFHECFAQDLLNLITPQSVDVVYFCNAIHEIPSDKAKMDALKAIAGILKANGKLFINSTFTKESYTPDTLKFWGMLKLIAFQTLGGKRDKNAPSFEILSIDDYKEKLTNAGFIVNEINTVRVELSERAMLAICEYDAFVKGVFIDMENSDDFTLKQKSDALKLAVRTIIAQVQEKSPGLNPFARNWIEFSCEKA</sequence>
<dbReference type="InterPro" id="IPR029063">
    <property type="entry name" value="SAM-dependent_MTases_sf"/>
</dbReference>
<feature type="domain" description="Methyltransferase" evidence="1">
    <location>
        <begin position="41"/>
        <end position="156"/>
    </location>
</feature>
<keyword evidence="2" id="KW-0830">Ubiquinone</keyword>
<dbReference type="PANTHER" id="PTHR43861">
    <property type="entry name" value="TRANS-ACONITATE 2-METHYLTRANSFERASE-RELATED"/>
    <property type="match status" value="1"/>
</dbReference>
<dbReference type="Proteomes" id="UP000243065">
    <property type="component" value="Unassembled WGS sequence"/>
</dbReference>
<name>A0A656D2L8_KRYT1</name>
<evidence type="ECO:0000313" key="2">
    <source>
        <dbReference type="EMBL" id="CUS97932.1"/>
    </source>
</evidence>
<dbReference type="AlphaFoldDB" id="A0A656D2L8"/>
<evidence type="ECO:0000313" key="3">
    <source>
        <dbReference type="Proteomes" id="UP000243065"/>
    </source>
</evidence>
<proteinExistence type="predicted"/>
<dbReference type="SUPFAM" id="SSF53335">
    <property type="entry name" value="S-adenosyl-L-methionine-dependent methyltransferases"/>
    <property type="match status" value="1"/>
</dbReference>
<protein>
    <submittedName>
        <fullName evidence="2">Ubiquinone/menaquinone biosynthesis C-methylase UbiE</fullName>
    </submittedName>
</protein>
<reference evidence="2 3" key="1">
    <citation type="submission" date="2015-11" db="EMBL/GenBank/DDBJ databases">
        <authorList>
            <person name="Varghese N."/>
        </authorList>
    </citation>
    <scope>NUCLEOTIDE SEQUENCE [LARGE SCALE GENOMIC DNA]</scope>
    <source>
        <strain evidence="2 3">JGI-24</strain>
    </source>
</reference>
<dbReference type="OrthoDB" id="9811589at2"/>
<dbReference type="RefSeq" id="WP_072149837.1">
    <property type="nucleotide sequence ID" value="NZ_CZVU01000009.1"/>
</dbReference>
<evidence type="ECO:0000259" key="1">
    <source>
        <dbReference type="Pfam" id="PF13847"/>
    </source>
</evidence>
<keyword evidence="2" id="KW-0489">Methyltransferase</keyword>
<dbReference type="InterPro" id="IPR025714">
    <property type="entry name" value="Methyltranfer_dom"/>
</dbReference>
<keyword evidence="2" id="KW-0808">Transferase</keyword>
<keyword evidence="3" id="KW-1185">Reference proteome</keyword>
<dbReference type="Gene3D" id="3.40.50.150">
    <property type="entry name" value="Vaccinia Virus protein VP39"/>
    <property type="match status" value="1"/>
</dbReference>
<dbReference type="EMBL" id="CZVU01000009">
    <property type="protein sequence ID" value="CUS97932.1"/>
    <property type="molecule type" value="Genomic_DNA"/>
</dbReference>
<dbReference type="PANTHER" id="PTHR43861:SF1">
    <property type="entry name" value="TRANS-ACONITATE 2-METHYLTRANSFERASE"/>
    <property type="match status" value="1"/>
</dbReference>
<accession>A0A656D2L8</accession>
<dbReference type="CDD" id="cd02440">
    <property type="entry name" value="AdoMet_MTases"/>
    <property type="match status" value="1"/>
</dbReference>
<dbReference type="GO" id="GO:0008168">
    <property type="term" value="F:methyltransferase activity"/>
    <property type="evidence" value="ECO:0007669"/>
    <property type="project" value="UniProtKB-KW"/>
</dbReference>
<dbReference type="Pfam" id="PF13847">
    <property type="entry name" value="Methyltransf_31"/>
    <property type="match status" value="1"/>
</dbReference>
<dbReference type="GO" id="GO:0032259">
    <property type="term" value="P:methylation"/>
    <property type="evidence" value="ECO:0007669"/>
    <property type="project" value="UniProtKB-KW"/>
</dbReference>
<gene>
    <name evidence="2" type="ORF">JGI24_00361</name>
</gene>